<sequence length="60" mass="6870">MHDPPRCARRTGHLNPYRIGRTVTSGLNLHSHTGSIELDETFFIRRALRLRMVNAAITNQ</sequence>
<name>A0A0P1BEW8_9BASI</name>
<keyword evidence="2" id="KW-1185">Reference proteome</keyword>
<organism evidence="1 2">
    <name type="scientific">Ceraceosorus bombacis</name>
    <dbReference type="NCBI Taxonomy" id="401625"/>
    <lineage>
        <taxon>Eukaryota</taxon>
        <taxon>Fungi</taxon>
        <taxon>Dikarya</taxon>
        <taxon>Basidiomycota</taxon>
        <taxon>Ustilaginomycotina</taxon>
        <taxon>Exobasidiomycetes</taxon>
        <taxon>Ceraceosorales</taxon>
        <taxon>Ceraceosoraceae</taxon>
        <taxon>Ceraceosorus</taxon>
    </lineage>
</organism>
<proteinExistence type="predicted"/>
<accession>A0A0P1BEW8</accession>
<reference evidence="2" key="1">
    <citation type="submission" date="2014-09" db="EMBL/GenBank/DDBJ databases">
        <authorList>
            <person name="Sharma Rahul"/>
            <person name="Thines Marco"/>
        </authorList>
    </citation>
    <scope>NUCLEOTIDE SEQUENCE [LARGE SCALE GENOMIC DNA]</scope>
</reference>
<dbReference type="Proteomes" id="UP000054845">
    <property type="component" value="Unassembled WGS sequence"/>
</dbReference>
<dbReference type="AlphaFoldDB" id="A0A0P1BEW8"/>
<evidence type="ECO:0000313" key="1">
    <source>
        <dbReference type="EMBL" id="CEH14430.1"/>
    </source>
</evidence>
<evidence type="ECO:0000313" key="2">
    <source>
        <dbReference type="Proteomes" id="UP000054845"/>
    </source>
</evidence>
<protein>
    <submittedName>
        <fullName evidence="1">Uncharacterized protein</fullName>
    </submittedName>
</protein>
<dbReference type="EMBL" id="CCYA01000243">
    <property type="protein sequence ID" value="CEH14430.1"/>
    <property type="molecule type" value="Genomic_DNA"/>
</dbReference>